<dbReference type="EMBL" id="CP001002">
    <property type="protein sequence ID" value="ACB28058.1"/>
    <property type="molecule type" value="Genomic_DNA"/>
</dbReference>
<dbReference type="Pfam" id="PF13191">
    <property type="entry name" value="AAA_16"/>
    <property type="match status" value="1"/>
</dbReference>
<keyword evidence="2" id="KW-0614">Plasmid</keyword>
<feature type="domain" description="AAA+ ATPase" evidence="1">
    <location>
        <begin position="24"/>
        <end position="216"/>
    </location>
</feature>
<name>B1M983_METRJ</name>
<dbReference type="InterPro" id="IPR003593">
    <property type="entry name" value="AAA+_ATPase"/>
</dbReference>
<protein>
    <submittedName>
        <fullName evidence="2">AAA ATPase</fullName>
    </submittedName>
</protein>
<evidence type="ECO:0000313" key="2">
    <source>
        <dbReference type="EMBL" id="ACB28058.1"/>
    </source>
</evidence>
<evidence type="ECO:0000259" key="1">
    <source>
        <dbReference type="SMART" id="SM00382"/>
    </source>
</evidence>
<proteinExistence type="predicted"/>
<reference evidence="2 3" key="1">
    <citation type="submission" date="2008-03" db="EMBL/GenBank/DDBJ databases">
        <title>Complete sequence of plasmid1 of Methylobacterium radiotolerans JCM 2831.</title>
        <authorList>
            <consortium name="US DOE Joint Genome Institute"/>
            <person name="Copeland A."/>
            <person name="Lucas S."/>
            <person name="Lapidus A."/>
            <person name="Glavina del Rio T."/>
            <person name="Dalin E."/>
            <person name="Tice H."/>
            <person name="Bruce D."/>
            <person name="Goodwin L."/>
            <person name="Pitluck S."/>
            <person name="Kiss H."/>
            <person name="Brettin T."/>
            <person name="Detter J.C."/>
            <person name="Han C."/>
            <person name="Kuske C.R."/>
            <person name="Schmutz J."/>
            <person name="Larimer F."/>
            <person name="Land M."/>
            <person name="Hauser L."/>
            <person name="Kyrpides N."/>
            <person name="Mikhailova N."/>
            <person name="Marx C.J."/>
            <person name="Richardson P."/>
        </authorList>
    </citation>
    <scope>NUCLEOTIDE SEQUENCE [LARGE SCALE GENOMIC DNA]</scope>
    <source>
        <strain evidence="3">ATCC 27329 / DSM 1819 / JCM 2831 / NBRC 15690 / NCIMB 10815 / 0-1</strain>
        <plasmid evidence="3">Plasmid pMRAD01</plasmid>
    </source>
</reference>
<geneLocation type="plasmid" evidence="2 3">
    <name>pMRAD01</name>
</geneLocation>
<dbReference type="InterPro" id="IPR027417">
    <property type="entry name" value="P-loop_NTPase"/>
</dbReference>
<accession>B1M983</accession>
<dbReference type="GeneID" id="6142273"/>
<dbReference type="AlphaFoldDB" id="B1M983"/>
<dbReference type="InterPro" id="IPR041664">
    <property type="entry name" value="AAA_16"/>
</dbReference>
<dbReference type="KEGG" id="mrd:Mrad2831_6133"/>
<gene>
    <name evidence="2" type="ordered locus">Mrad2831_6133</name>
</gene>
<dbReference type="Proteomes" id="UP000006589">
    <property type="component" value="Plasmid pMRAD01"/>
</dbReference>
<dbReference type="HOGENOM" id="CLU_346076_0_0_5"/>
<sequence>MDRVTELPGQAERADGLAARLRQPGARIWFRGPPGSGKSTIANLVAARLGPHECVIRLKGDVTQTGTRFLCALRALEGTRRSKLVRDALPSALVAPLRAIPFGGGALAEWARIAATTVNRVRPEFLNGDQLDVLEGFQKLAAGSRAYIVIDDVGWLDIETTQLVAALAYPEVQKAFPFAEAASILFVENSEAAPGPNASILDQLRPSDVVEHRRIDQAAFEQALLAFGWGRPLDKDLVRDLYAISSGHLEIARQIVKLDAGVDLASLLARGDATSLMAELLDKRIGALRGATALLRLLSIAACAGSVFSETELHCAFMDPEAFPAALQAACREDLLIEEDDALRFAHDVVRAAAERLGSSQAADLHAKLAECVKRLRPGDYHGRLRHLRLAGQTGLLGEIAFAAAMQSVRGETLHPTPVAAELGPLGDILDSIRDGYRLMDAGEHRRALDVVLPHYDGTASLVQGEIVALVALNKIKLRTGDAYNEAVALLERWREARDEPELWQRLMSILSVALANAGEAERANQMHAVLVADLSARSIVDGAARTRLEAINRKADMFFGAELSEKHIRRAAAWFGPQVEGGMPRHAFEHTACHINLSGVLFTRGRFAAAAESAEVALSSIATLQAVGLRTAEPYKAFNNYAIASCRAGIATPEEAGAAIDVVIPPESRRDLRDRCLILCNRGALALLAGRVEEANAALGLVWAQVRDRDLDGYYTLYAGSNLAVSKAVGGDRRGAAKLLREIEPHLSVMPKWVRRAHQRRHAMMLKAFGDTSVRLPAEFDAYPFMQREPDDDQDPWWSIGRGLLLSDIQVWSEG</sequence>
<organism evidence="2 3">
    <name type="scientific">Methylobacterium radiotolerans (strain ATCC 27329 / DSM 1819 / JCM 2831 / NBRC 15690 / NCIMB 10815 / 0-1)</name>
    <dbReference type="NCBI Taxonomy" id="426355"/>
    <lineage>
        <taxon>Bacteria</taxon>
        <taxon>Pseudomonadati</taxon>
        <taxon>Pseudomonadota</taxon>
        <taxon>Alphaproteobacteria</taxon>
        <taxon>Hyphomicrobiales</taxon>
        <taxon>Methylobacteriaceae</taxon>
        <taxon>Methylobacterium</taxon>
    </lineage>
</organism>
<dbReference type="RefSeq" id="WP_012329846.1">
    <property type="nucleotide sequence ID" value="NC_010510.1"/>
</dbReference>
<evidence type="ECO:0000313" key="3">
    <source>
        <dbReference type="Proteomes" id="UP000006589"/>
    </source>
</evidence>
<dbReference type="SUPFAM" id="SSF52540">
    <property type="entry name" value="P-loop containing nucleoside triphosphate hydrolases"/>
    <property type="match status" value="2"/>
</dbReference>
<dbReference type="SMART" id="SM00382">
    <property type="entry name" value="AAA"/>
    <property type="match status" value="1"/>
</dbReference>
<dbReference type="Gene3D" id="3.40.50.300">
    <property type="entry name" value="P-loop containing nucleotide triphosphate hydrolases"/>
    <property type="match status" value="1"/>
</dbReference>
<dbReference type="OrthoDB" id="495305at2"/>
<dbReference type="PATRIC" id="fig|426355.14.peg.6212"/>